<reference evidence="2 3" key="1">
    <citation type="submission" date="2024-05" db="EMBL/GenBank/DDBJ databases">
        <authorList>
            <person name="De Oliveira J.P."/>
            <person name="Noriler S.A."/>
            <person name="De Oliveira A.G."/>
            <person name="Sipoli D.S."/>
        </authorList>
    </citation>
    <scope>NUCLEOTIDE SEQUENCE [LARGE SCALE GENOMIC DNA]</scope>
    <source>
        <strain evidence="2 3">LABIM192</strain>
    </source>
</reference>
<evidence type="ECO:0000313" key="3">
    <source>
        <dbReference type="Proteomes" id="UP001462502"/>
    </source>
</evidence>
<dbReference type="RefSeq" id="WP_347937989.1">
    <property type="nucleotide sequence ID" value="NZ_JBDXMI010000015.1"/>
</dbReference>
<keyword evidence="1" id="KW-0812">Transmembrane</keyword>
<accession>A0ABV0J0W5</accession>
<keyword evidence="1" id="KW-0472">Membrane</keyword>
<keyword evidence="1" id="KW-1133">Transmembrane helix</keyword>
<comment type="caution">
    <text evidence="2">The sequence shown here is derived from an EMBL/GenBank/DDBJ whole genome shotgun (WGS) entry which is preliminary data.</text>
</comment>
<keyword evidence="3" id="KW-1185">Reference proteome</keyword>
<evidence type="ECO:0000256" key="1">
    <source>
        <dbReference type="SAM" id="Phobius"/>
    </source>
</evidence>
<dbReference type="EMBL" id="JBDXMI010000015">
    <property type="protein sequence ID" value="MEO9387181.1"/>
    <property type="molecule type" value="Genomic_DNA"/>
</dbReference>
<proteinExistence type="predicted"/>
<dbReference type="Proteomes" id="UP001462502">
    <property type="component" value="Unassembled WGS sequence"/>
</dbReference>
<feature type="transmembrane region" description="Helical" evidence="1">
    <location>
        <begin position="68"/>
        <end position="90"/>
    </location>
</feature>
<protein>
    <submittedName>
        <fullName evidence="2">Uncharacterized protein</fullName>
    </submittedName>
</protein>
<gene>
    <name evidence="2" type="ORF">ABI908_24090</name>
</gene>
<organism evidence="2 3">
    <name type="scientific">Chromobacterium phragmitis</name>
    <dbReference type="NCBI Taxonomy" id="2202141"/>
    <lineage>
        <taxon>Bacteria</taxon>
        <taxon>Pseudomonadati</taxon>
        <taxon>Pseudomonadota</taxon>
        <taxon>Betaproteobacteria</taxon>
        <taxon>Neisseriales</taxon>
        <taxon>Chromobacteriaceae</taxon>
        <taxon>Chromobacterium</taxon>
    </lineage>
</organism>
<name>A0ABV0J0W5_9NEIS</name>
<sequence length="98" mass="10742">MKAKRFDPNKIHESASFRHLHYRNLKIGRNKSRLNSLALGALTPLMSGELLAKQLLRTVFSPLGGLKGVFGWAVGVVVLVLFSLFGMVHLQEGEKAGA</sequence>
<evidence type="ECO:0000313" key="2">
    <source>
        <dbReference type="EMBL" id="MEO9387181.1"/>
    </source>
</evidence>